<keyword evidence="2" id="KW-1185">Reference proteome</keyword>
<comment type="caution">
    <text evidence="1">The sequence shown here is derived from an EMBL/GenBank/DDBJ whole genome shotgun (WGS) entry which is preliminary data.</text>
</comment>
<dbReference type="RefSeq" id="WP_310264803.1">
    <property type="nucleotide sequence ID" value="NZ_JAVDXU010000001.1"/>
</dbReference>
<proteinExistence type="predicted"/>
<accession>A0ABU1YLL2</accession>
<sequence>MLWLLAAVLLVATLAAAITLLRARGRRLWCARSGALAAKLGAEPGPAGVTHFDPAELDGLPAPVQRYLRAALTAGQPLVSGVQLTQSGFLRLASGSGRSRPFTAEQHVATRGPGFLWNARAQGFAGLSVRLHDGYLAGKGLLHAMLLGFIDKGHPQDEGELARAELMHFLAEAPWYPTALLPSQGVRWGAVDARRADATLTDGPVSVTLRFSFGDAGLVEAVRSEARGRSVGKALVMTRWEGRWKDWALRDGMRVPLAGERAWLLLDGRRTYWHGRLNKLRYRFSA</sequence>
<dbReference type="InterPro" id="IPR054213">
    <property type="entry name" value="DUF6920"/>
</dbReference>
<evidence type="ECO:0000313" key="2">
    <source>
        <dbReference type="Proteomes" id="UP001180453"/>
    </source>
</evidence>
<protein>
    <submittedName>
        <fullName evidence="1">GNAT superfamily N-acetyltransferase</fullName>
    </submittedName>
</protein>
<dbReference type="Pfam" id="PF21900">
    <property type="entry name" value="DUF6920"/>
    <property type="match status" value="1"/>
</dbReference>
<dbReference type="EMBL" id="JAVDXU010000001">
    <property type="protein sequence ID" value="MDR7269746.1"/>
    <property type="molecule type" value="Genomic_DNA"/>
</dbReference>
<gene>
    <name evidence="1" type="ORF">J2X20_002375</name>
</gene>
<reference evidence="1 2" key="1">
    <citation type="submission" date="2023-07" db="EMBL/GenBank/DDBJ databases">
        <title>Sorghum-associated microbial communities from plants grown in Nebraska, USA.</title>
        <authorList>
            <person name="Schachtman D."/>
        </authorList>
    </citation>
    <scope>NUCLEOTIDE SEQUENCE [LARGE SCALE GENOMIC DNA]</scope>
    <source>
        <strain evidence="1 2">BE314</strain>
    </source>
</reference>
<evidence type="ECO:0000313" key="1">
    <source>
        <dbReference type="EMBL" id="MDR7269746.1"/>
    </source>
</evidence>
<name>A0ABU1YLL2_ROSSA</name>
<organism evidence="1 2">
    <name type="scientific">Roseateles saccharophilus</name>
    <name type="common">Pseudomonas saccharophila</name>
    <dbReference type="NCBI Taxonomy" id="304"/>
    <lineage>
        <taxon>Bacteria</taxon>
        <taxon>Pseudomonadati</taxon>
        <taxon>Pseudomonadota</taxon>
        <taxon>Betaproteobacteria</taxon>
        <taxon>Burkholderiales</taxon>
        <taxon>Sphaerotilaceae</taxon>
        <taxon>Roseateles</taxon>
    </lineage>
</organism>
<dbReference type="Proteomes" id="UP001180453">
    <property type="component" value="Unassembled WGS sequence"/>
</dbReference>